<protein>
    <submittedName>
        <fullName evidence="4">Plasmid replicase</fullName>
    </submittedName>
</protein>
<dbReference type="InterPro" id="IPR004322">
    <property type="entry name" value="Plasmid_replicase_bac"/>
</dbReference>
<feature type="region of interest" description="Disordered" evidence="1">
    <location>
        <begin position="240"/>
        <end position="260"/>
    </location>
</feature>
<feature type="domain" description="Terminase ATPase subunit N-terminal" evidence="2">
    <location>
        <begin position="262"/>
        <end position="295"/>
    </location>
</feature>
<comment type="caution">
    <text evidence="4">The sequence shown here is derived from an EMBL/GenBank/DDBJ whole genome shotgun (WGS) entry which is preliminary data.</text>
</comment>
<evidence type="ECO:0000256" key="1">
    <source>
        <dbReference type="SAM" id="MobiDB-lite"/>
    </source>
</evidence>
<proteinExistence type="predicted"/>
<dbReference type="Proteomes" id="UP000242351">
    <property type="component" value="Unassembled WGS sequence"/>
</dbReference>
<reference evidence="4 5" key="1">
    <citation type="submission" date="2017-11" db="EMBL/GenBank/DDBJ databases">
        <authorList>
            <person name="Han C.G."/>
        </authorList>
    </citation>
    <scope>NUCLEOTIDE SEQUENCE [LARGE SCALE GENOMIC DNA]</scope>
    <source>
        <strain evidence="4 5">ANC 5347</strain>
    </source>
</reference>
<dbReference type="Gene3D" id="1.10.340.50">
    <property type="match status" value="1"/>
</dbReference>
<dbReference type="InterPro" id="IPR010332">
    <property type="entry name" value="ATPase_terminase-su_N"/>
</dbReference>
<dbReference type="InterPro" id="IPR014820">
    <property type="entry name" value="PriCT_1"/>
</dbReference>
<accession>A0A2H9UHQ1</accession>
<dbReference type="Gene3D" id="1.10.10.60">
    <property type="entry name" value="Homeodomain-like"/>
    <property type="match status" value="1"/>
</dbReference>
<evidence type="ECO:0000313" key="4">
    <source>
        <dbReference type="EMBL" id="PJI31200.1"/>
    </source>
</evidence>
<dbReference type="Pfam" id="PF03090">
    <property type="entry name" value="Replicase"/>
    <property type="match status" value="1"/>
</dbReference>
<dbReference type="Pfam" id="PF08708">
    <property type="entry name" value="PriCT_1"/>
    <property type="match status" value="1"/>
</dbReference>
<name>A0A2H9UHQ1_9GAMM</name>
<feature type="domain" description="Primase C-terminal 1" evidence="3">
    <location>
        <begin position="162"/>
        <end position="227"/>
    </location>
</feature>
<evidence type="ECO:0000259" key="2">
    <source>
        <dbReference type="Pfam" id="PF06056"/>
    </source>
</evidence>
<evidence type="ECO:0000259" key="3">
    <source>
        <dbReference type="Pfam" id="PF08708"/>
    </source>
</evidence>
<evidence type="ECO:0000313" key="5">
    <source>
        <dbReference type="Proteomes" id="UP000242351"/>
    </source>
</evidence>
<sequence>MAKDFAIKKNYIQVNTTTYQQAILLDHDDECFMSDLWYEHSHLPVPNIVIANKENGRAHSITLLRSPVPKTEKSHRHPIAYCKAVECNRTADFNADPYYNHIWVKNPFSDAYRVHVLRDEPYDLGELADKHDLDLKRYTAKELRAMGSLAKKRTESEGMFLGRNCHLFDMVRHWAYQEIRNYRATDLELWRSAVMQETMVQNAMLNSPLDYNELKGIAKSIARWVWNKDGEAQARFSAVQAHRGKLGDSSPGGKARSAQFDDKREQAKALHMQGMKKSQIAKFLGVHRNSVNNWLE</sequence>
<dbReference type="EMBL" id="PGOZ01000041">
    <property type="protein sequence ID" value="PJI31200.1"/>
    <property type="molecule type" value="Genomic_DNA"/>
</dbReference>
<gene>
    <name evidence="4" type="ORF">CU320_15450</name>
</gene>
<organism evidence="4 5">
    <name type="scientific">Acinetobacter pseudolwoffii</name>
    <dbReference type="NCBI Taxonomy" id="2053287"/>
    <lineage>
        <taxon>Bacteria</taxon>
        <taxon>Pseudomonadati</taxon>
        <taxon>Pseudomonadota</taxon>
        <taxon>Gammaproteobacteria</taxon>
        <taxon>Moraxellales</taxon>
        <taxon>Moraxellaceae</taxon>
        <taxon>Acinetobacter</taxon>
    </lineage>
</organism>
<dbReference type="AlphaFoldDB" id="A0A2H9UHQ1"/>
<reference evidence="4 5" key="2">
    <citation type="submission" date="2017-12" db="EMBL/GenBank/DDBJ databases">
        <title>Revising the taxonomy of the Acinetobacter lwoffii group: the description of Acinetobacter pseudolwoffii sp. nov. and emended description of Acinetobacter lwoffii.</title>
        <authorList>
            <person name="Nemec A."/>
        </authorList>
    </citation>
    <scope>NUCLEOTIDE SEQUENCE [LARGE SCALE GENOMIC DNA]</scope>
    <source>
        <strain evidence="4 5">ANC 5347</strain>
    </source>
</reference>
<dbReference type="Pfam" id="PF06056">
    <property type="entry name" value="Terminase_5"/>
    <property type="match status" value="1"/>
</dbReference>